<keyword evidence="3" id="KW-1185">Reference proteome</keyword>
<feature type="region of interest" description="Disordered" evidence="1">
    <location>
        <begin position="80"/>
        <end position="192"/>
    </location>
</feature>
<feature type="compositionally biased region" description="Polar residues" evidence="1">
    <location>
        <begin position="144"/>
        <end position="157"/>
    </location>
</feature>
<organism evidence="2 3">
    <name type="scientific">Marasmiellus scandens</name>
    <dbReference type="NCBI Taxonomy" id="2682957"/>
    <lineage>
        <taxon>Eukaryota</taxon>
        <taxon>Fungi</taxon>
        <taxon>Dikarya</taxon>
        <taxon>Basidiomycota</taxon>
        <taxon>Agaricomycotina</taxon>
        <taxon>Agaricomycetes</taxon>
        <taxon>Agaricomycetidae</taxon>
        <taxon>Agaricales</taxon>
        <taxon>Marasmiineae</taxon>
        <taxon>Omphalotaceae</taxon>
        <taxon>Marasmiellus</taxon>
    </lineage>
</organism>
<name>A0ABR1IJG1_9AGAR</name>
<dbReference type="Proteomes" id="UP001498398">
    <property type="component" value="Unassembled WGS sequence"/>
</dbReference>
<dbReference type="EMBL" id="JBANRG010000131">
    <property type="protein sequence ID" value="KAK7434134.1"/>
    <property type="molecule type" value="Genomic_DNA"/>
</dbReference>
<accession>A0ABR1IJG1</accession>
<feature type="compositionally biased region" description="Basic residues" evidence="1">
    <location>
        <begin position="171"/>
        <end position="185"/>
    </location>
</feature>
<feature type="compositionally biased region" description="Basic and acidic residues" evidence="1">
    <location>
        <begin position="158"/>
        <end position="169"/>
    </location>
</feature>
<sequence>MQASNVASGKPIIRRQLRSGASFGEWIPTPPSFDLHSTVERVLSTREGHPQLEESTDHLHIHFKSLSLSEPTYTQLSIPESTYTQPSSLPLISASPTQKARIETCKSNKQPRLSTPAKGRSSLSRGSEPQSVRPPPIIDDGYQFTFTSAQSLSTTPSHHVDDNHDELPTRQRSRTAKKHEARKQKRQLDRVQNASSQYQIRINTLIRVLSEARPIALTFDSKRAVLASSGYIGRNDHGLQSRIWRLEEVVGPGSLFEFQLIRWDGSYSIPIVDFRDGRILCILIGNPPGDPSWQGVHDTAFEELRAAATQLSTLNPQARRRILKYLTAGYSFGGGQTAPQHFNLSARERELLEPLLSSQAFARIVGHVNAAFATWAPKLYTRYAEDLDHHRQHDPNFTKTFPSTVFAAATFNLDDQTLSAEHLDYFNFLFGLCAVTAFGNFDPTVGAHIILWDLQVVIEFPPSTSMLIPSCWCRHSNTAMSKDSIRHSFVQYSAGGLFRYDDDGMRTRASMSMREWRNKESQARNRVKEGLQLYSTLEELAGAVTK</sequence>
<evidence type="ECO:0000313" key="3">
    <source>
        <dbReference type="Proteomes" id="UP001498398"/>
    </source>
</evidence>
<dbReference type="Gene3D" id="3.60.130.30">
    <property type="match status" value="1"/>
</dbReference>
<comment type="caution">
    <text evidence="2">The sequence shown here is derived from an EMBL/GenBank/DDBJ whole genome shotgun (WGS) entry which is preliminary data.</text>
</comment>
<evidence type="ECO:0000313" key="2">
    <source>
        <dbReference type="EMBL" id="KAK7434134.1"/>
    </source>
</evidence>
<gene>
    <name evidence="2" type="ORF">VKT23_020360</name>
</gene>
<evidence type="ECO:0000256" key="1">
    <source>
        <dbReference type="SAM" id="MobiDB-lite"/>
    </source>
</evidence>
<protein>
    <submittedName>
        <fullName evidence="2">Uncharacterized protein</fullName>
    </submittedName>
</protein>
<feature type="compositionally biased region" description="Polar residues" evidence="1">
    <location>
        <begin position="121"/>
        <end position="130"/>
    </location>
</feature>
<reference evidence="2 3" key="1">
    <citation type="submission" date="2024-01" db="EMBL/GenBank/DDBJ databases">
        <title>A draft genome for the cacao thread blight pathogen Marasmiellus scandens.</title>
        <authorList>
            <person name="Baruah I.K."/>
            <person name="Leung J."/>
            <person name="Bukari Y."/>
            <person name="Amoako-Attah I."/>
            <person name="Meinhardt L.W."/>
            <person name="Bailey B.A."/>
            <person name="Cohen S.P."/>
        </authorList>
    </citation>
    <scope>NUCLEOTIDE SEQUENCE [LARGE SCALE GENOMIC DNA]</scope>
    <source>
        <strain evidence="2 3">GH-19</strain>
    </source>
</reference>
<proteinExistence type="predicted"/>
<feature type="compositionally biased region" description="Polar residues" evidence="1">
    <location>
        <begin position="80"/>
        <end position="98"/>
    </location>
</feature>